<name>A0A2T7AXZ4_9ENTR</name>
<organism evidence="6 7">
    <name type="scientific">Cronobacter muytjensii</name>
    <dbReference type="NCBI Taxonomy" id="413501"/>
    <lineage>
        <taxon>Bacteria</taxon>
        <taxon>Pseudomonadati</taxon>
        <taxon>Pseudomonadota</taxon>
        <taxon>Gammaproteobacteria</taxon>
        <taxon>Enterobacterales</taxon>
        <taxon>Enterobacteriaceae</taxon>
        <taxon>Cronobacter</taxon>
    </lineage>
</organism>
<dbReference type="GO" id="GO:0009166">
    <property type="term" value="P:nucleotide catabolic process"/>
    <property type="evidence" value="ECO:0007669"/>
    <property type="project" value="InterPro"/>
</dbReference>
<dbReference type="Gene3D" id="3.60.21.10">
    <property type="match status" value="1"/>
</dbReference>
<protein>
    <submittedName>
        <fullName evidence="6">Bifunctional metallophosphatase/5'-nucleotidase</fullName>
    </submittedName>
</protein>
<reference evidence="6 7" key="1">
    <citation type="submission" date="2016-12" db="EMBL/GenBank/DDBJ databases">
        <title>Analysis of the Molecular Diversity Among Cronobacter Species Isolated from Filth Flies Using a Pan Genomic DNA Microarray.</title>
        <authorList>
            <person name="Pava-Ripoll M."/>
            <person name="Tall B."/>
            <person name="Farber J."/>
            <person name="Fanning S."/>
            <person name="Lehner A."/>
            <person name="Stephan R."/>
            <person name="Pagotto F."/>
            <person name="Iverson C."/>
            <person name="Ziobro G."/>
            <person name="Miller A."/>
            <person name="Pearson R."/>
            <person name="Yan Q."/>
            <person name="Kim M."/>
            <person name="Jeong S."/>
            <person name="Park J."/>
            <person name="Jun S."/>
            <person name="Choi H."/>
            <person name="Chung T."/>
            <person name="Yoo Y."/>
            <person name="Park E."/>
            <person name="Hwang S."/>
            <person name="Lee B."/>
            <person name="Sathyamoorthy V."/>
            <person name="Carter L."/>
            <person name="Mammel M."/>
            <person name="Jackson S."/>
            <person name="Kothary M."/>
            <person name="Patel I."/>
            <person name="Grim C."/>
            <person name="Gopinath G."/>
            <person name="Gangiredla J."/>
            <person name="Chase H."/>
        </authorList>
    </citation>
    <scope>NUCLEOTIDE SEQUENCE [LARGE SCALE GENOMIC DNA]</scope>
    <source>
        <strain evidence="6 7">MOD1-Md1s</strain>
    </source>
</reference>
<dbReference type="EMBL" id="MSAE01000004">
    <property type="protein sequence ID" value="PUX17377.1"/>
    <property type="molecule type" value="Genomic_DNA"/>
</dbReference>
<dbReference type="GO" id="GO:0008253">
    <property type="term" value="F:5'-nucleotidase activity"/>
    <property type="evidence" value="ECO:0007669"/>
    <property type="project" value="TreeGrafter"/>
</dbReference>
<dbReference type="InterPro" id="IPR029052">
    <property type="entry name" value="Metallo-depent_PP-like"/>
</dbReference>
<accession>A0A2T7AXZ4</accession>
<dbReference type="Gene3D" id="3.90.780.10">
    <property type="entry name" value="5'-Nucleotidase, C-terminal domain"/>
    <property type="match status" value="1"/>
</dbReference>
<dbReference type="Pfam" id="PF02872">
    <property type="entry name" value="5_nucleotid_C"/>
    <property type="match status" value="1"/>
</dbReference>
<evidence type="ECO:0000313" key="6">
    <source>
        <dbReference type="EMBL" id="PUX17377.1"/>
    </source>
</evidence>
<dbReference type="InterPro" id="IPR006179">
    <property type="entry name" value="5_nucleotidase/apyrase"/>
</dbReference>
<dbReference type="PANTHER" id="PTHR11575:SF46">
    <property type="entry name" value="PROTEIN USHA"/>
    <property type="match status" value="1"/>
</dbReference>
<evidence type="ECO:0000259" key="4">
    <source>
        <dbReference type="Pfam" id="PF02872"/>
    </source>
</evidence>
<dbReference type="GO" id="GO:0030288">
    <property type="term" value="C:outer membrane-bounded periplasmic space"/>
    <property type="evidence" value="ECO:0007669"/>
    <property type="project" value="TreeGrafter"/>
</dbReference>
<dbReference type="SUPFAM" id="SSF55816">
    <property type="entry name" value="5'-nucleotidase (syn. UDP-sugar hydrolase), C-terminal domain"/>
    <property type="match status" value="1"/>
</dbReference>
<dbReference type="PANTHER" id="PTHR11575">
    <property type="entry name" value="5'-NUCLEOTIDASE-RELATED"/>
    <property type="match status" value="1"/>
</dbReference>
<keyword evidence="2" id="KW-0547">Nucleotide-binding</keyword>
<dbReference type="InterPro" id="IPR036907">
    <property type="entry name" value="5'-Nucleotdase_C_sf"/>
</dbReference>
<dbReference type="PRINTS" id="PR01607">
    <property type="entry name" value="APYRASEFAMLY"/>
</dbReference>
<keyword evidence="8" id="KW-1185">Reference proteome</keyword>
<dbReference type="SUPFAM" id="SSF56300">
    <property type="entry name" value="Metallo-dependent phosphatases"/>
    <property type="match status" value="1"/>
</dbReference>
<evidence type="ECO:0000313" key="5">
    <source>
        <dbReference type="EMBL" id="KAB0875904.1"/>
    </source>
</evidence>
<dbReference type="CDD" id="cd00845">
    <property type="entry name" value="MPP_UshA_N_like"/>
    <property type="match status" value="1"/>
</dbReference>
<keyword evidence="1 2" id="KW-0732">Signal</keyword>
<dbReference type="OrthoDB" id="9803927at2"/>
<evidence type="ECO:0000313" key="7">
    <source>
        <dbReference type="Proteomes" id="UP000244378"/>
    </source>
</evidence>
<dbReference type="Pfam" id="PF00149">
    <property type="entry name" value="Metallophos"/>
    <property type="match status" value="1"/>
</dbReference>
<dbReference type="Proteomes" id="UP000244378">
    <property type="component" value="Unassembled WGS sequence"/>
</dbReference>
<dbReference type="InterPro" id="IPR004843">
    <property type="entry name" value="Calcineurin-like_PHP"/>
</dbReference>
<reference evidence="5 8" key="2">
    <citation type="submission" date="2019-08" db="EMBL/GenBank/DDBJ databases">
        <title>Prevalence, distribution, and phylogeny of type two toxin-antitoxin genes possessed by Cronobacter species where C. sakazakii homologs follow sequence type lineages.</title>
        <authorList>
            <person name="Finkelstein S."/>
            <person name="Negrete F."/>
            <person name="Jang H."/>
            <person name="Gopinath G.R."/>
            <person name="Tall B.D."/>
        </authorList>
    </citation>
    <scope>NUCLEOTIDE SEQUENCE [LARGE SCALE GENOMIC DNA]</scope>
    <source>
        <strain evidence="5 8">MOD1_GK1257</strain>
    </source>
</reference>
<dbReference type="InterPro" id="IPR008334">
    <property type="entry name" value="5'-Nucleotdase_C"/>
</dbReference>
<comment type="similarity">
    <text evidence="2">Belongs to the 5'-nucleotidase family.</text>
</comment>
<dbReference type="AlphaFoldDB" id="A0A2T7AXZ4"/>
<feature type="signal peptide" evidence="2">
    <location>
        <begin position="1"/>
        <end position="20"/>
    </location>
</feature>
<feature type="domain" description="5'-Nucleotidase C-terminal" evidence="4">
    <location>
        <begin position="329"/>
        <end position="474"/>
    </location>
</feature>
<dbReference type="RefSeq" id="WP_075192482.1">
    <property type="nucleotide sequence ID" value="NZ_JADKNN010000001.1"/>
</dbReference>
<keyword evidence="2" id="KW-0378">Hydrolase</keyword>
<evidence type="ECO:0000259" key="3">
    <source>
        <dbReference type="Pfam" id="PF00149"/>
    </source>
</evidence>
<dbReference type="Proteomes" id="UP000469927">
    <property type="component" value="Unassembled WGS sequence"/>
</dbReference>
<proteinExistence type="inferred from homology"/>
<evidence type="ECO:0000313" key="8">
    <source>
        <dbReference type="Proteomes" id="UP000469927"/>
    </source>
</evidence>
<comment type="caution">
    <text evidence="6">The sequence shown here is derived from an EMBL/GenBank/DDBJ whole genome shotgun (WGS) entry which is preliminary data.</text>
</comment>
<dbReference type="EMBL" id="WAGD01000045">
    <property type="protein sequence ID" value="KAB0875904.1"/>
    <property type="molecule type" value="Genomic_DNA"/>
</dbReference>
<dbReference type="GO" id="GO:0008768">
    <property type="term" value="F:UDP-sugar diphosphatase activity"/>
    <property type="evidence" value="ECO:0007669"/>
    <property type="project" value="TreeGrafter"/>
</dbReference>
<evidence type="ECO:0000256" key="1">
    <source>
        <dbReference type="ARBA" id="ARBA00022729"/>
    </source>
</evidence>
<evidence type="ECO:0000256" key="2">
    <source>
        <dbReference type="RuleBase" id="RU362119"/>
    </source>
</evidence>
<feature type="chain" id="PRO_5015375304" evidence="2">
    <location>
        <begin position="21"/>
        <end position="519"/>
    </location>
</feature>
<dbReference type="GO" id="GO:0000166">
    <property type="term" value="F:nucleotide binding"/>
    <property type="evidence" value="ECO:0007669"/>
    <property type="project" value="UniProtKB-KW"/>
</dbReference>
<gene>
    <name evidence="6" type="ORF">AUN14_03805</name>
    <name evidence="5" type="ORF">FZI19_14855</name>
</gene>
<feature type="domain" description="Calcineurin-like phosphoesterase" evidence="3">
    <location>
        <begin position="24"/>
        <end position="252"/>
    </location>
</feature>
<sequence>MKRNFLAFLIAAGLSLPALAQDVTVIYTNDLHAHVEPYKVPWIANGQRDVGGFATISALVKQEKARNKATFYFDAGDYFTGPYISSLTKGKAIIDIMNTMSLDAASVGNHEFDHGWDNTLLQLSQAQFPVLLGNVFYQNSKMPFWNKPYVILEKEGVKIGVIGLHGVFAFNDTVSSSMRQGIEARDEVKWLQHYIDELRGKVDVTVALVHEGVPGRQSSLGNKDVKRALNKDIQTASQVKGLDLLITGHAHTGTPEPIKVGDTLIMSTDSGGVNIGKLVMDVKPGQHGYKVKQFELKTLYADEFTPDPTTQQRIDGWNKKLAETVRQQVGETPVALTRAYGESSPLGNLFADAMMVAAPDAQLALTNSGGLRDDIAAGKITYGDIISAFPFPNELTVMDLTGKQLRSLMEHSAGLTNGVLQTSKGVMMRYDPAKPAGQRVVQFTLNDKPIADDATYRVATNSFLAPGGDGFTDFNAGKNKQVHGGYNLSDAVIDYLKKGNTIVAAQVQEMRVSKATPQG</sequence>